<keyword evidence="2" id="KW-1185">Reference proteome</keyword>
<gene>
    <name evidence="1" type="ORF">DNG_09778</name>
</gene>
<dbReference type="PANTHER" id="PTHR35043:SF9">
    <property type="match status" value="1"/>
</dbReference>
<proteinExistence type="predicted"/>
<protein>
    <submittedName>
        <fullName evidence="1">Uncharacterized protein</fullName>
    </submittedName>
</protein>
<dbReference type="EMBL" id="ONZQ02000018">
    <property type="protein sequence ID" value="SPO07084.1"/>
    <property type="molecule type" value="Genomic_DNA"/>
</dbReference>
<evidence type="ECO:0000313" key="1">
    <source>
        <dbReference type="EMBL" id="SPO07084.1"/>
    </source>
</evidence>
<accession>A0AAE8N7U6</accession>
<organism evidence="1 2">
    <name type="scientific">Cephalotrichum gorgonifer</name>
    <dbReference type="NCBI Taxonomy" id="2041049"/>
    <lineage>
        <taxon>Eukaryota</taxon>
        <taxon>Fungi</taxon>
        <taxon>Dikarya</taxon>
        <taxon>Ascomycota</taxon>
        <taxon>Pezizomycotina</taxon>
        <taxon>Sordariomycetes</taxon>
        <taxon>Hypocreomycetidae</taxon>
        <taxon>Microascales</taxon>
        <taxon>Microascaceae</taxon>
        <taxon>Cephalotrichum</taxon>
    </lineage>
</organism>
<comment type="caution">
    <text evidence="1">The sequence shown here is derived from an EMBL/GenBank/DDBJ whole genome shotgun (WGS) entry which is preliminary data.</text>
</comment>
<dbReference type="Proteomes" id="UP001187682">
    <property type="component" value="Unassembled WGS sequence"/>
</dbReference>
<dbReference type="PANTHER" id="PTHR35043">
    <property type="entry name" value="TRANSCRIPTION FACTOR DOMAIN-CONTAINING PROTEIN"/>
    <property type="match status" value="1"/>
</dbReference>
<reference evidence="1" key="1">
    <citation type="submission" date="2018-03" db="EMBL/GenBank/DDBJ databases">
        <authorList>
            <person name="Guldener U."/>
        </authorList>
    </citation>
    <scope>NUCLEOTIDE SEQUENCE</scope>
</reference>
<evidence type="ECO:0000313" key="2">
    <source>
        <dbReference type="Proteomes" id="UP001187682"/>
    </source>
</evidence>
<name>A0AAE8N7U6_9PEZI</name>
<dbReference type="AlphaFoldDB" id="A0AAE8N7U6"/>
<sequence length="490" mass="54573">MAPQGKMTPEGLVPWAVYRSRCIYLGHFHPGHQCGVCGGVFTFNERCIGLLGNPDSTSCWLSTTPFLYPDYGLTLRAVDGWSICRRPECPQCAASPEAATLHLECFEAFRQAYAPVDALDRLWRAASWRRPWRSAPAVVLPERGTIGAVEAVAAKCGLPELSRMPPEIIHMVRGYSESALFWRLVAALDLAVQFKTGPPGSLHSVALFQVAGWKRGCGSPPTSSDDLDGHRVIRLTIDSRGIKEIERLPASEPHYSSQSGGTFSAIHAHTDAAPYARIPHESLSRRAQNFVSWIYVPVTTHDKVLAIGLREPDMASVMKRHCVLLHTELAGDVSVGPWLPGSNRNYMLSNCPSTLLYDRKETAKVSVIGAFPKATPTWFCAQCITRLEQQLSISLLELNTFGHAICTLLVYCLWWSKPLDIAEPEIIPVENEDMKRIIAAMSLTSKLEANPWEPEFIGKHELNFVVEWNPKRNQGRTITRDYYERSDTSC</sequence>